<sequence length="158" mass="18063">MENKATAESLRIYEDFEPFCKWNGRDEIELHLRGFRKEHLKVQIHKGFVIIHGERPLKESNGNTWRRFHKEIKLSDKCNPNDVHAKLHSAGVLTVTMPVAVNGGDYDADKPTSCEFKGQRMLVSRRLKVGKYVTVKLLAAVAVIVAFGFGVYVVKYYN</sequence>
<dbReference type="InterPro" id="IPR002068">
    <property type="entry name" value="A-crystallin/Hsp20_dom"/>
</dbReference>
<protein>
    <recommendedName>
        <fullName evidence="4">SHSP domain-containing protein</fullName>
    </recommendedName>
</protein>
<keyword evidence="3" id="KW-0812">Transmembrane</keyword>
<name>A0A540M681_MALBA</name>
<accession>A0A540M681</accession>
<comment type="similarity">
    <text evidence="1 2">Belongs to the small heat shock protein (HSP20) family.</text>
</comment>
<keyword evidence="3" id="KW-0472">Membrane</keyword>
<evidence type="ECO:0000256" key="2">
    <source>
        <dbReference type="RuleBase" id="RU003616"/>
    </source>
</evidence>
<keyword evidence="3" id="KW-1133">Transmembrane helix</keyword>
<feature type="transmembrane region" description="Helical" evidence="3">
    <location>
        <begin position="133"/>
        <end position="154"/>
    </location>
</feature>
<dbReference type="Gene3D" id="2.60.40.790">
    <property type="match status" value="1"/>
</dbReference>
<reference evidence="5 6" key="1">
    <citation type="journal article" date="2019" name="G3 (Bethesda)">
        <title>Sequencing of a Wild Apple (Malus baccata) Genome Unravels the Differences Between Cultivated and Wild Apple Species Regarding Disease Resistance and Cold Tolerance.</title>
        <authorList>
            <person name="Chen X."/>
        </authorList>
    </citation>
    <scope>NUCLEOTIDE SEQUENCE [LARGE SCALE GENOMIC DNA]</scope>
    <source>
        <strain evidence="6">cv. Shandingzi</strain>
        <tissue evidence="5">Leaves</tissue>
    </source>
</reference>
<dbReference type="STRING" id="106549.A0A540M681"/>
<dbReference type="AlphaFoldDB" id="A0A540M681"/>
<dbReference type="CDD" id="cd06464">
    <property type="entry name" value="ACD_sHsps-like"/>
    <property type="match status" value="1"/>
</dbReference>
<dbReference type="Proteomes" id="UP000315295">
    <property type="component" value="Unassembled WGS sequence"/>
</dbReference>
<evidence type="ECO:0000259" key="4">
    <source>
        <dbReference type="PROSITE" id="PS01031"/>
    </source>
</evidence>
<dbReference type="EMBL" id="VIEB01000348">
    <property type="protein sequence ID" value="TQD94216.1"/>
    <property type="molecule type" value="Genomic_DNA"/>
</dbReference>
<dbReference type="InterPro" id="IPR008978">
    <property type="entry name" value="HSP20-like_chaperone"/>
</dbReference>
<organism evidence="5 6">
    <name type="scientific">Malus baccata</name>
    <name type="common">Siberian crab apple</name>
    <name type="synonym">Pyrus baccata</name>
    <dbReference type="NCBI Taxonomy" id="106549"/>
    <lineage>
        <taxon>Eukaryota</taxon>
        <taxon>Viridiplantae</taxon>
        <taxon>Streptophyta</taxon>
        <taxon>Embryophyta</taxon>
        <taxon>Tracheophyta</taxon>
        <taxon>Spermatophyta</taxon>
        <taxon>Magnoliopsida</taxon>
        <taxon>eudicotyledons</taxon>
        <taxon>Gunneridae</taxon>
        <taxon>Pentapetalae</taxon>
        <taxon>rosids</taxon>
        <taxon>fabids</taxon>
        <taxon>Rosales</taxon>
        <taxon>Rosaceae</taxon>
        <taxon>Amygdaloideae</taxon>
        <taxon>Maleae</taxon>
        <taxon>Malus</taxon>
    </lineage>
</organism>
<keyword evidence="6" id="KW-1185">Reference proteome</keyword>
<proteinExistence type="inferred from homology"/>
<evidence type="ECO:0000313" key="6">
    <source>
        <dbReference type="Proteomes" id="UP000315295"/>
    </source>
</evidence>
<gene>
    <name evidence="5" type="ORF">C1H46_020168</name>
</gene>
<dbReference type="Pfam" id="PF00011">
    <property type="entry name" value="HSP20"/>
    <property type="match status" value="1"/>
</dbReference>
<evidence type="ECO:0000313" key="5">
    <source>
        <dbReference type="EMBL" id="TQD94216.1"/>
    </source>
</evidence>
<evidence type="ECO:0000256" key="3">
    <source>
        <dbReference type="SAM" id="Phobius"/>
    </source>
</evidence>
<dbReference type="PROSITE" id="PS01031">
    <property type="entry name" value="SHSP"/>
    <property type="match status" value="1"/>
</dbReference>
<comment type="caution">
    <text evidence="5">The sequence shown here is derived from an EMBL/GenBank/DDBJ whole genome shotgun (WGS) entry which is preliminary data.</text>
</comment>
<evidence type="ECO:0000256" key="1">
    <source>
        <dbReference type="PROSITE-ProRule" id="PRU00285"/>
    </source>
</evidence>
<dbReference type="SUPFAM" id="SSF49764">
    <property type="entry name" value="HSP20-like chaperones"/>
    <property type="match status" value="1"/>
</dbReference>
<feature type="domain" description="SHSP" evidence="4">
    <location>
        <begin position="7"/>
        <end position="117"/>
    </location>
</feature>